<dbReference type="PIRSF" id="PIRSF001112">
    <property type="entry name" value="Epoxide_hydrolase"/>
    <property type="match status" value="1"/>
</dbReference>
<organism evidence="6 7">
    <name type="scientific">Conoideocrella luteorostrata</name>
    <dbReference type="NCBI Taxonomy" id="1105319"/>
    <lineage>
        <taxon>Eukaryota</taxon>
        <taxon>Fungi</taxon>
        <taxon>Dikarya</taxon>
        <taxon>Ascomycota</taxon>
        <taxon>Pezizomycotina</taxon>
        <taxon>Sordariomycetes</taxon>
        <taxon>Hypocreomycetidae</taxon>
        <taxon>Hypocreales</taxon>
        <taxon>Clavicipitaceae</taxon>
        <taxon>Conoideocrella</taxon>
    </lineage>
</organism>
<keyword evidence="3" id="KW-0378">Hydrolase</keyword>
<feature type="active site" description="Proton acceptor" evidence="4">
    <location>
        <position position="368"/>
    </location>
</feature>
<evidence type="ECO:0000259" key="5">
    <source>
        <dbReference type="Pfam" id="PF06441"/>
    </source>
</evidence>
<evidence type="ECO:0000313" key="7">
    <source>
        <dbReference type="Proteomes" id="UP001251528"/>
    </source>
</evidence>
<dbReference type="GO" id="GO:0097176">
    <property type="term" value="P:epoxide metabolic process"/>
    <property type="evidence" value="ECO:0007669"/>
    <property type="project" value="TreeGrafter"/>
</dbReference>
<dbReference type="GO" id="GO:0004301">
    <property type="term" value="F:epoxide hydrolase activity"/>
    <property type="evidence" value="ECO:0007669"/>
    <property type="project" value="TreeGrafter"/>
</dbReference>
<dbReference type="Pfam" id="PF06441">
    <property type="entry name" value="EHN"/>
    <property type="match status" value="1"/>
</dbReference>
<sequence>MTYEITPFKIAVPESAISALKSKLAQAEFPDEVDFSNDWNYGAARRDVKRLAKYWEEKYDWRSKEVELNKLPHFMTKIPMDGFGELDIHFIHERSHQANSIPLLFCHGWPGSFLEVTKILPLLTKPRDGQSFHVVAPSLPNFGFSSQVRQPGFGIAQYAECMHKIMLRLGYEKYVTQGGDWGFFITRLMGLNYPQHCLASHINFPCVRPPPQKSLWYGLQYLLKRYSSKEREGLARTFWYLAKGSGYMLQQSTKPSTLGFALIDSPVALLSWIYEKLHDWTDDYSWTEDEIITWVSIYQFSTAGPAASLRIYYEASQSREESFKGTRYIPTVPLGVSYFPKDLFAVPKAWGRCLGPVVYEATHTNGGHFASFEVPEMFVGDLQSMFGKDGGAFHVIERLSS</sequence>
<evidence type="ECO:0000313" key="6">
    <source>
        <dbReference type="EMBL" id="KAK2599105.1"/>
    </source>
</evidence>
<comment type="similarity">
    <text evidence="1">Belongs to the peptidase S33 family.</text>
</comment>
<keyword evidence="7" id="KW-1185">Reference proteome</keyword>
<evidence type="ECO:0000256" key="1">
    <source>
        <dbReference type="ARBA" id="ARBA00010088"/>
    </source>
</evidence>
<feature type="active site" description="Nucleophile" evidence="4">
    <location>
        <position position="180"/>
    </location>
</feature>
<dbReference type="InterPro" id="IPR000639">
    <property type="entry name" value="Epox_hydrolase-like"/>
</dbReference>
<name>A0AAJ0FZ49_9HYPO</name>
<feature type="domain" description="Epoxide hydrolase N-terminal" evidence="5">
    <location>
        <begin position="5"/>
        <end position="116"/>
    </location>
</feature>
<comment type="caution">
    <text evidence="6">The sequence shown here is derived from an EMBL/GenBank/DDBJ whole genome shotgun (WGS) entry which is preliminary data.</text>
</comment>
<dbReference type="PANTHER" id="PTHR21661">
    <property type="entry name" value="EPOXIDE HYDROLASE 1-RELATED"/>
    <property type="match status" value="1"/>
</dbReference>
<dbReference type="PRINTS" id="PR00412">
    <property type="entry name" value="EPOXHYDRLASE"/>
</dbReference>
<dbReference type="SUPFAM" id="SSF53474">
    <property type="entry name" value="alpha/beta-Hydrolases"/>
    <property type="match status" value="1"/>
</dbReference>
<proteinExistence type="inferred from homology"/>
<evidence type="ECO:0000256" key="4">
    <source>
        <dbReference type="PIRSR" id="PIRSR001112-1"/>
    </source>
</evidence>
<dbReference type="InterPro" id="IPR010497">
    <property type="entry name" value="Epoxide_hydro_N"/>
</dbReference>
<dbReference type="Gene3D" id="3.40.50.1820">
    <property type="entry name" value="alpha/beta hydrolase"/>
    <property type="match status" value="1"/>
</dbReference>
<reference evidence="6" key="1">
    <citation type="submission" date="2023-06" db="EMBL/GenBank/DDBJ databases">
        <title>Conoideocrella luteorostrata (Hypocreales: Clavicipitaceae), a potential biocontrol fungus for elongate hemlock scale in United States Christmas tree production areas.</title>
        <authorList>
            <person name="Barrett H."/>
            <person name="Lovett B."/>
            <person name="Macias A.M."/>
            <person name="Stajich J.E."/>
            <person name="Kasson M.T."/>
        </authorList>
    </citation>
    <scope>NUCLEOTIDE SEQUENCE</scope>
    <source>
        <strain evidence="6">ARSEF 14590</strain>
    </source>
</reference>
<dbReference type="EMBL" id="JASWJB010000090">
    <property type="protein sequence ID" value="KAK2599105.1"/>
    <property type="molecule type" value="Genomic_DNA"/>
</dbReference>
<dbReference type="Proteomes" id="UP001251528">
    <property type="component" value="Unassembled WGS sequence"/>
</dbReference>
<evidence type="ECO:0000256" key="3">
    <source>
        <dbReference type="ARBA" id="ARBA00022801"/>
    </source>
</evidence>
<keyword evidence="2" id="KW-0058">Aromatic hydrocarbons catabolism</keyword>
<dbReference type="AlphaFoldDB" id="A0AAJ0FZ49"/>
<gene>
    <name evidence="6" type="ORF">QQS21_005446</name>
</gene>
<dbReference type="InterPro" id="IPR016292">
    <property type="entry name" value="Epoxide_hydrolase"/>
</dbReference>
<dbReference type="InterPro" id="IPR029058">
    <property type="entry name" value="AB_hydrolase_fold"/>
</dbReference>
<accession>A0AAJ0FZ49</accession>
<protein>
    <recommendedName>
        <fullName evidence="5">Epoxide hydrolase N-terminal domain-containing protein</fullName>
    </recommendedName>
</protein>
<dbReference type="PANTHER" id="PTHR21661:SF35">
    <property type="entry name" value="EPOXIDE HYDROLASE"/>
    <property type="match status" value="1"/>
</dbReference>
<feature type="active site" description="Proton donor" evidence="4">
    <location>
        <position position="312"/>
    </location>
</feature>
<evidence type="ECO:0000256" key="2">
    <source>
        <dbReference type="ARBA" id="ARBA00022797"/>
    </source>
</evidence>